<keyword evidence="3" id="KW-0479">Metal-binding</keyword>
<feature type="binding site" evidence="3">
    <location>
        <position position="54"/>
    </location>
    <ligand>
        <name>Mg(2+)</name>
        <dbReference type="ChEBI" id="CHEBI:18420"/>
        <label>1</label>
    </ligand>
</feature>
<dbReference type="STRING" id="1462996.AWM70_09080"/>
<feature type="binding site" evidence="3">
    <location>
        <position position="266"/>
    </location>
    <ligand>
        <name>Mg(2+)</name>
        <dbReference type="ChEBI" id="CHEBI:18420"/>
        <label>1</label>
    </ligand>
</feature>
<comment type="similarity">
    <text evidence="1">Belongs to the ADP-ribosylglycohydrolase family.</text>
</comment>
<dbReference type="PANTHER" id="PTHR16222:SF24">
    <property type="entry name" value="ADP-RIBOSYLHYDROLASE ARH3"/>
    <property type="match status" value="1"/>
</dbReference>
<dbReference type="GO" id="GO:0046872">
    <property type="term" value="F:metal ion binding"/>
    <property type="evidence" value="ECO:0007669"/>
    <property type="project" value="UniProtKB-KW"/>
</dbReference>
<sequence length="312" mass="34150">MRSRIESAVLGFCAGDALGVPAEFKPRETLDLDPVKEMTGYGTHHQPPGTWSDDSSLMFCLMESLIIQEKIDLYDLADRFGNWLEHGDWTPHGVVFDVGIATRKAIQNYREDAIPPELAGGAGEFSNGNGSLMRILPLAFFLRNKELESRIESVAQVSSVTHRHPVSIIACLLYTEIAIHLLDGDPLPDSISKAVETIGGMNLHNEDLQPFSRILNGEISKLKREEIQSSGYVVHTLEASLWCLLTSGSFEEAVLKAVNLGEDTDTTGAVTGGLAGLIYGLDRVPEVWVTALARLDDIKALCTRFNRLISAS</sequence>
<evidence type="ECO:0000256" key="3">
    <source>
        <dbReference type="PIRSR" id="PIRSR605502-1"/>
    </source>
</evidence>
<evidence type="ECO:0008006" key="6">
    <source>
        <dbReference type="Google" id="ProtNLM"/>
    </source>
</evidence>
<evidence type="ECO:0000256" key="1">
    <source>
        <dbReference type="ARBA" id="ARBA00010702"/>
    </source>
</evidence>
<dbReference type="OrthoDB" id="9798107at2"/>
<keyword evidence="3" id="KW-0460">Magnesium</keyword>
<proteinExistence type="inferred from homology"/>
<dbReference type="InterPro" id="IPR005502">
    <property type="entry name" value="Ribosyl_crysJ1"/>
</dbReference>
<dbReference type="InterPro" id="IPR050792">
    <property type="entry name" value="ADP-ribosylglycohydrolase"/>
</dbReference>
<comment type="cofactor">
    <cofactor evidence="3">
        <name>Mg(2+)</name>
        <dbReference type="ChEBI" id="CHEBI:18420"/>
    </cofactor>
    <text evidence="3">Binds 2 magnesium ions per subunit.</text>
</comment>
<reference evidence="4 5" key="1">
    <citation type="submission" date="2016-01" db="EMBL/GenBank/DDBJ databases">
        <title>Complete Genome Sequence of Paenibacillus yonginensis DCY84, a novel Plant Growth-Promoting Bacteria with Elicitation of Induced Systemic Resistance.</title>
        <authorList>
            <person name="Kim Y.J."/>
            <person name="Yang D.C."/>
            <person name="Sukweenadhi J."/>
        </authorList>
    </citation>
    <scope>NUCLEOTIDE SEQUENCE [LARGE SCALE GENOMIC DNA]</scope>
    <source>
        <strain evidence="4 5">DCY84</strain>
    </source>
</reference>
<accession>A0A1B1MZX5</accession>
<evidence type="ECO:0000256" key="2">
    <source>
        <dbReference type="ARBA" id="ARBA00022801"/>
    </source>
</evidence>
<evidence type="ECO:0000313" key="5">
    <source>
        <dbReference type="Proteomes" id="UP000092573"/>
    </source>
</evidence>
<dbReference type="RefSeq" id="WP_068695663.1">
    <property type="nucleotide sequence ID" value="NZ_CP014167.1"/>
</dbReference>
<dbReference type="EMBL" id="CP014167">
    <property type="protein sequence ID" value="ANS74725.1"/>
    <property type="molecule type" value="Genomic_DNA"/>
</dbReference>
<dbReference type="PANTHER" id="PTHR16222">
    <property type="entry name" value="ADP-RIBOSYLGLYCOHYDROLASE"/>
    <property type="match status" value="1"/>
</dbReference>
<feature type="binding site" evidence="3">
    <location>
        <position position="263"/>
    </location>
    <ligand>
        <name>Mg(2+)</name>
        <dbReference type="ChEBI" id="CHEBI:18420"/>
        <label>1</label>
    </ligand>
</feature>
<keyword evidence="2" id="KW-0378">Hydrolase</keyword>
<gene>
    <name evidence="4" type="ORF">AWM70_09080</name>
</gene>
<dbReference type="InterPro" id="IPR036705">
    <property type="entry name" value="Ribosyl_crysJ1_sf"/>
</dbReference>
<dbReference type="AlphaFoldDB" id="A0A1B1MZX5"/>
<keyword evidence="5" id="KW-1185">Reference proteome</keyword>
<dbReference type="Pfam" id="PF03747">
    <property type="entry name" value="ADP_ribosyl_GH"/>
    <property type="match status" value="1"/>
</dbReference>
<feature type="binding site" evidence="3">
    <location>
        <position position="52"/>
    </location>
    <ligand>
        <name>Mg(2+)</name>
        <dbReference type="ChEBI" id="CHEBI:18420"/>
        <label>1</label>
    </ligand>
</feature>
<protein>
    <recommendedName>
        <fullName evidence="6">ADP-ribosylglycohydrolase</fullName>
    </recommendedName>
</protein>
<evidence type="ECO:0000313" key="4">
    <source>
        <dbReference type="EMBL" id="ANS74725.1"/>
    </source>
</evidence>
<feature type="binding site" evidence="3">
    <location>
        <position position="53"/>
    </location>
    <ligand>
        <name>Mg(2+)</name>
        <dbReference type="ChEBI" id="CHEBI:18420"/>
        <label>1</label>
    </ligand>
</feature>
<name>A0A1B1MZX5_9BACL</name>
<dbReference type="Gene3D" id="1.10.4080.10">
    <property type="entry name" value="ADP-ribosylation/Crystallin J1"/>
    <property type="match status" value="1"/>
</dbReference>
<dbReference type="KEGG" id="pyg:AWM70_09080"/>
<feature type="binding site" evidence="3">
    <location>
        <position position="265"/>
    </location>
    <ligand>
        <name>Mg(2+)</name>
        <dbReference type="ChEBI" id="CHEBI:18420"/>
        <label>1</label>
    </ligand>
</feature>
<dbReference type="Proteomes" id="UP000092573">
    <property type="component" value="Chromosome"/>
</dbReference>
<dbReference type="GO" id="GO:0016787">
    <property type="term" value="F:hydrolase activity"/>
    <property type="evidence" value="ECO:0007669"/>
    <property type="project" value="UniProtKB-KW"/>
</dbReference>
<organism evidence="4 5">
    <name type="scientific">Paenibacillus yonginensis</name>
    <dbReference type="NCBI Taxonomy" id="1462996"/>
    <lineage>
        <taxon>Bacteria</taxon>
        <taxon>Bacillati</taxon>
        <taxon>Bacillota</taxon>
        <taxon>Bacilli</taxon>
        <taxon>Bacillales</taxon>
        <taxon>Paenibacillaceae</taxon>
        <taxon>Paenibacillus</taxon>
    </lineage>
</organism>
<dbReference type="SUPFAM" id="SSF101478">
    <property type="entry name" value="ADP-ribosylglycohydrolase"/>
    <property type="match status" value="1"/>
</dbReference>